<keyword evidence="3" id="KW-0238">DNA-binding</keyword>
<organism evidence="6 7">
    <name type="scientific">Maricaulis maris</name>
    <dbReference type="NCBI Taxonomy" id="74318"/>
    <lineage>
        <taxon>Bacteria</taxon>
        <taxon>Pseudomonadati</taxon>
        <taxon>Pseudomonadota</taxon>
        <taxon>Alphaproteobacteria</taxon>
        <taxon>Maricaulales</taxon>
        <taxon>Maricaulaceae</taxon>
        <taxon>Maricaulis</taxon>
    </lineage>
</organism>
<evidence type="ECO:0000313" key="6">
    <source>
        <dbReference type="EMBL" id="RKR00363.1"/>
    </source>
</evidence>
<dbReference type="InterPro" id="IPR005650">
    <property type="entry name" value="BlaI_family"/>
</dbReference>
<accession>A0A495DDM4</accession>
<proteinExistence type="inferred from homology"/>
<comment type="caution">
    <text evidence="6">The sequence shown here is derived from an EMBL/GenBank/DDBJ whole genome shotgun (WGS) entry which is preliminary data.</text>
</comment>
<dbReference type="InterPro" id="IPR036390">
    <property type="entry name" value="WH_DNA-bd_sf"/>
</dbReference>
<evidence type="ECO:0000256" key="2">
    <source>
        <dbReference type="ARBA" id="ARBA00023015"/>
    </source>
</evidence>
<dbReference type="Gene3D" id="1.10.10.10">
    <property type="entry name" value="Winged helix-like DNA-binding domain superfamily/Winged helix DNA-binding domain"/>
    <property type="match status" value="1"/>
</dbReference>
<comment type="similarity">
    <text evidence="1">Belongs to the BlaI transcriptional regulatory family.</text>
</comment>
<dbReference type="GO" id="GO:0003677">
    <property type="term" value="F:DNA binding"/>
    <property type="evidence" value="ECO:0007669"/>
    <property type="project" value="UniProtKB-KW"/>
</dbReference>
<dbReference type="Pfam" id="PF03965">
    <property type="entry name" value="Penicillinase_R"/>
    <property type="match status" value="1"/>
</dbReference>
<keyword evidence="2" id="KW-0805">Transcription regulation</keyword>
<evidence type="ECO:0000256" key="1">
    <source>
        <dbReference type="ARBA" id="ARBA00011046"/>
    </source>
</evidence>
<sequence>MPANTTTTAPSQAELAILKHLWTAGPQSAREVQSRIEGVTGWSYSTTRTLLARMTEKGLVARKDVHGLSVFEARVEKVTLMGRLIRDFAANVLDMDGPLPATTFANSRLFSDAEAEALTRLLETSDASAKDEGDETGGEGR</sequence>
<keyword evidence="4" id="KW-0804">Transcription</keyword>
<evidence type="ECO:0000256" key="4">
    <source>
        <dbReference type="ARBA" id="ARBA00023163"/>
    </source>
</evidence>
<dbReference type="Proteomes" id="UP000273675">
    <property type="component" value="Unassembled WGS sequence"/>
</dbReference>
<feature type="compositionally biased region" description="Acidic residues" evidence="5">
    <location>
        <begin position="132"/>
        <end position="141"/>
    </location>
</feature>
<feature type="region of interest" description="Disordered" evidence="5">
    <location>
        <begin position="121"/>
        <end position="141"/>
    </location>
</feature>
<reference evidence="6 7" key="1">
    <citation type="submission" date="2018-10" db="EMBL/GenBank/DDBJ databases">
        <title>Genomic Encyclopedia of Type Strains, Phase IV (KMG-IV): sequencing the most valuable type-strain genomes for metagenomic binning, comparative biology and taxonomic classification.</title>
        <authorList>
            <person name="Goeker M."/>
        </authorList>
    </citation>
    <scope>NUCLEOTIDE SEQUENCE [LARGE SCALE GENOMIC DNA]</scope>
    <source>
        <strain evidence="6 7">DSM 4734</strain>
    </source>
</reference>
<evidence type="ECO:0000256" key="3">
    <source>
        <dbReference type="ARBA" id="ARBA00023125"/>
    </source>
</evidence>
<name>A0A495DDM4_9PROT</name>
<dbReference type="RefSeq" id="WP_075189109.1">
    <property type="nucleotide sequence ID" value="NZ_RBIM01000003.1"/>
</dbReference>
<dbReference type="SUPFAM" id="SSF46785">
    <property type="entry name" value="Winged helix' DNA-binding domain"/>
    <property type="match status" value="1"/>
</dbReference>
<evidence type="ECO:0000313" key="7">
    <source>
        <dbReference type="Proteomes" id="UP000273675"/>
    </source>
</evidence>
<protein>
    <submittedName>
        <fullName evidence="6">CopY family transcriptional repressor</fullName>
    </submittedName>
</protein>
<dbReference type="AlphaFoldDB" id="A0A495DDM4"/>
<dbReference type="InterPro" id="IPR036388">
    <property type="entry name" value="WH-like_DNA-bd_sf"/>
</dbReference>
<dbReference type="EMBL" id="RBIM01000003">
    <property type="protein sequence ID" value="RKR00363.1"/>
    <property type="molecule type" value="Genomic_DNA"/>
</dbReference>
<evidence type="ECO:0000256" key="5">
    <source>
        <dbReference type="SAM" id="MobiDB-lite"/>
    </source>
</evidence>
<dbReference type="OrthoDB" id="279010at2"/>
<dbReference type="GO" id="GO:0045892">
    <property type="term" value="P:negative regulation of DNA-templated transcription"/>
    <property type="evidence" value="ECO:0007669"/>
    <property type="project" value="InterPro"/>
</dbReference>
<gene>
    <name evidence="6" type="ORF">C7435_1569</name>
</gene>